<comment type="caution">
    <text evidence="1">The sequence shown here is derived from an EMBL/GenBank/DDBJ whole genome shotgun (WGS) entry which is preliminary data.</text>
</comment>
<evidence type="ECO:0000313" key="2">
    <source>
        <dbReference type="Proteomes" id="UP001188597"/>
    </source>
</evidence>
<protein>
    <submittedName>
        <fullName evidence="1">Uncharacterized protein</fullName>
    </submittedName>
</protein>
<organism evidence="1 2">
    <name type="scientific">Escallonia herrerae</name>
    <dbReference type="NCBI Taxonomy" id="1293975"/>
    <lineage>
        <taxon>Eukaryota</taxon>
        <taxon>Viridiplantae</taxon>
        <taxon>Streptophyta</taxon>
        <taxon>Embryophyta</taxon>
        <taxon>Tracheophyta</taxon>
        <taxon>Spermatophyta</taxon>
        <taxon>Magnoliopsida</taxon>
        <taxon>eudicotyledons</taxon>
        <taxon>Gunneridae</taxon>
        <taxon>Pentapetalae</taxon>
        <taxon>asterids</taxon>
        <taxon>campanulids</taxon>
        <taxon>Escalloniales</taxon>
        <taxon>Escalloniaceae</taxon>
        <taxon>Escallonia</taxon>
    </lineage>
</organism>
<dbReference type="EMBL" id="JAVXUP010001484">
    <property type="protein sequence ID" value="KAK3011081.1"/>
    <property type="molecule type" value="Genomic_DNA"/>
</dbReference>
<sequence>MHRITQIGIKWQAVSIGVQFLVSEASITGLYIAIKNNADVSSSFKYSAGISTANKEQRTTAAAQELLQEVPAGLIRISLTPPIARFLARRRIVKNGLWWIIKADHLKRAISDQEKGDKLDVGYDSVGCRLMVVFGDDVWV</sequence>
<accession>A0AA88VLB1</accession>
<dbReference type="AlphaFoldDB" id="A0AA88VLB1"/>
<keyword evidence="2" id="KW-1185">Reference proteome</keyword>
<reference evidence="1" key="1">
    <citation type="submission" date="2022-12" db="EMBL/GenBank/DDBJ databases">
        <title>Draft genome assemblies for two species of Escallonia (Escalloniales).</title>
        <authorList>
            <person name="Chanderbali A."/>
            <person name="Dervinis C."/>
            <person name="Anghel I."/>
            <person name="Soltis D."/>
            <person name="Soltis P."/>
            <person name="Zapata F."/>
        </authorList>
    </citation>
    <scope>NUCLEOTIDE SEQUENCE</scope>
    <source>
        <strain evidence="1">UCBG64.0493</strain>
        <tissue evidence="1">Leaf</tissue>
    </source>
</reference>
<proteinExistence type="predicted"/>
<dbReference type="Proteomes" id="UP001188597">
    <property type="component" value="Unassembled WGS sequence"/>
</dbReference>
<gene>
    <name evidence="1" type="ORF">RJ639_012159</name>
</gene>
<evidence type="ECO:0000313" key="1">
    <source>
        <dbReference type="EMBL" id="KAK3011081.1"/>
    </source>
</evidence>
<name>A0AA88VLB1_9ASTE</name>